<name>A0A2P2NXJ9_RHIMU</name>
<protein>
    <submittedName>
        <fullName evidence="1">Uncharacterized protein</fullName>
    </submittedName>
</protein>
<dbReference type="EMBL" id="GGEC01066706">
    <property type="protein sequence ID" value="MBX47190.1"/>
    <property type="molecule type" value="Transcribed_RNA"/>
</dbReference>
<accession>A0A2P2NXJ9</accession>
<evidence type="ECO:0000313" key="1">
    <source>
        <dbReference type="EMBL" id="MBX47190.1"/>
    </source>
</evidence>
<organism evidence="1">
    <name type="scientific">Rhizophora mucronata</name>
    <name type="common">Asiatic mangrove</name>
    <dbReference type="NCBI Taxonomy" id="61149"/>
    <lineage>
        <taxon>Eukaryota</taxon>
        <taxon>Viridiplantae</taxon>
        <taxon>Streptophyta</taxon>
        <taxon>Embryophyta</taxon>
        <taxon>Tracheophyta</taxon>
        <taxon>Spermatophyta</taxon>
        <taxon>Magnoliopsida</taxon>
        <taxon>eudicotyledons</taxon>
        <taxon>Gunneridae</taxon>
        <taxon>Pentapetalae</taxon>
        <taxon>rosids</taxon>
        <taxon>fabids</taxon>
        <taxon>Malpighiales</taxon>
        <taxon>Rhizophoraceae</taxon>
        <taxon>Rhizophora</taxon>
    </lineage>
</organism>
<dbReference type="AlphaFoldDB" id="A0A2P2NXJ9"/>
<reference evidence="1" key="1">
    <citation type="submission" date="2018-02" db="EMBL/GenBank/DDBJ databases">
        <title>Rhizophora mucronata_Transcriptome.</title>
        <authorList>
            <person name="Meera S.P."/>
            <person name="Sreeshan A."/>
            <person name="Augustine A."/>
        </authorList>
    </citation>
    <scope>NUCLEOTIDE SEQUENCE</scope>
    <source>
        <tissue evidence="1">Leaf</tissue>
    </source>
</reference>
<sequence length="34" mass="3983">MFKTILGLDISHFDKIFRAQGNYDSFSVPVKFIF</sequence>
<proteinExistence type="predicted"/>